<organism evidence="3 5">
    <name type="scientific">Neospora caninum (strain Liverpool)</name>
    <dbReference type="NCBI Taxonomy" id="572307"/>
    <lineage>
        <taxon>Eukaryota</taxon>
        <taxon>Sar</taxon>
        <taxon>Alveolata</taxon>
        <taxon>Apicomplexa</taxon>
        <taxon>Conoidasida</taxon>
        <taxon>Coccidia</taxon>
        <taxon>Eucoccidiorida</taxon>
        <taxon>Eimeriorina</taxon>
        <taxon>Sarcocystidae</taxon>
        <taxon>Neospora</taxon>
    </lineage>
</organism>
<dbReference type="PROSITE" id="PS00108">
    <property type="entry name" value="PROTEIN_KINASE_ST"/>
    <property type="match status" value="1"/>
</dbReference>
<dbReference type="eggNOG" id="KOG0033">
    <property type="taxonomic scope" value="Eukaryota"/>
</dbReference>
<proteinExistence type="predicted"/>
<sequence length="602" mass="64193">MEGPHARTCAEGESGRPLCADALRTPELTAPVPQPEGCCARQARLRLPGCISRSAGPAAEKGFASPFKCFTDMYSGFAGVSSTCGTPQDGRSPSTVSGASTWRSLSSCEEDENDETSHAGTASTLSLGTASEPCASPASGFSVEPGDGRGALSWLESVSAGDQGAGSSPSTRCPSEDRDWSWKPSAFYEFVADISTHFVLLEKLGEGSQGVVYRSQRLNPANPLANASEDGDAEVCLKFFLEEALPLPIVERLCRLRVPHVVRHRRAIHDCRGQWIVMDLARGPELLALIRQKHRESPERSWRRCGTGACKDRLCACVEQSIAGALDEAACSRYLRQMLTALAGLHAEGLIHGDVKAENFILAEPLCGHGGRGETPGLPPVLLSDLGSAVPVEAAQASRERRKAPAGAGTPMYMAPELFTKSGYDGKVDVWAAGVVFALLLTGCTPFGNTDVLSFLWQRYSSQQKSGCGFKRTAHSARTPRSGAVLVTRCPRENECFPDAADCVAPVHTMNSVTLDCMAVLASDIESAADLAPLLDPLIDAELSSGETWRNVSGEAKRVVRSLLRVDPRERPSAAHALADPWLTQLETGGEARGFQQGASRN</sequence>
<dbReference type="PROSITE" id="PS50011">
    <property type="entry name" value="PROTEIN_KINASE_DOM"/>
    <property type="match status" value="1"/>
</dbReference>
<dbReference type="PANTHER" id="PTHR44167">
    <property type="entry name" value="OVARIAN-SPECIFIC SERINE/THREONINE-PROTEIN KINASE LOK-RELATED"/>
    <property type="match status" value="1"/>
</dbReference>
<feature type="region of interest" description="Disordered" evidence="1">
    <location>
        <begin position="83"/>
        <end position="121"/>
    </location>
</feature>
<evidence type="ECO:0000259" key="2">
    <source>
        <dbReference type="PROSITE" id="PS50011"/>
    </source>
</evidence>
<dbReference type="Pfam" id="PF00069">
    <property type="entry name" value="Pkinase"/>
    <property type="match status" value="1"/>
</dbReference>
<protein>
    <submittedName>
        <fullName evidence="4">Glucose-6-phosphate isomerase, related</fullName>
    </submittedName>
    <submittedName>
        <fullName evidence="3">Glucose-6-phosphate isomerase,related</fullName>
        <ecNumber evidence="3 4">5.3.1.9</ecNumber>
    </submittedName>
</protein>
<keyword evidence="5" id="KW-1185">Reference proteome</keyword>
<name>F0VHA1_NEOCL</name>
<dbReference type="InParanoid" id="F0VHA1"/>
<evidence type="ECO:0000313" key="4">
    <source>
        <dbReference type="EMBL" id="CEL67079.1"/>
    </source>
</evidence>
<dbReference type="GeneID" id="13443284"/>
<dbReference type="GO" id="GO:0005524">
    <property type="term" value="F:ATP binding"/>
    <property type="evidence" value="ECO:0007669"/>
    <property type="project" value="InterPro"/>
</dbReference>
<dbReference type="GO" id="GO:0044773">
    <property type="term" value="P:mitotic DNA damage checkpoint signaling"/>
    <property type="evidence" value="ECO:0007669"/>
    <property type="project" value="TreeGrafter"/>
</dbReference>
<dbReference type="EC" id="5.3.1.9" evidence="3 4"/>
<dbReference type="InterPro" id="IPR011009">
    <property type="entry name" value="Kinase-like_dom_sf"/>
</dbReference>
<dbReference type="GO" id="GO:0004674">
    <property type="term" value="F:protein serine/threonine kinase activity"/>
    <property type="evidence" value="ECO:0007669"/>
    <property type="project" value="TreeGrafter"/>
</dbReference>
<feature type="compositionally biased region" description="Polar residues" evidence="1">
    <location>
        <begin position="83"/>
        <end position="107"/>
    </location>
</feature>
<keyword evidence="3" id="KW-0413">Isomerase</keyword>
<reference evidence="4" key="4">
    <citation type="journal article" date="2015" name="PLoS ONE">
        <title>Comprehensive Evaluation of Toxoplasma gondii VEG and Neospora caninum LIV Genomes with Tachyzoite Stage Transcriptome and Proteome Defines Novel Transcript Features.</title>
        <authorList>
            <person name="Ramaprasad A."/>
            <person name="Mourier T."/>
            <person name="Naeem R."/>
            <person name="Malas T.B."/>
            <person name="Moussa E."/>
            <person name="Panigrahi A."/>
            <person name="Vermont S.J."/>
            <person name="Otto T.D."/>
            <person name="Wastling J."/>
            <person name="Pain A."/>
        </authorList>
    </citation>
    <scope>NUCLEOTIDE SEQUENCE</scope>
    <source>
        <strain evidence="4">Liverpool</strain>
    </source>
</reference>
<gene>
    <name evidence="4" type="ORF">BN1204_028835</name>
    <name evidence="3" type="ORF">NCLIV_028835</name>
</gene>
<feature type="domain" description="Protein kinase" evidence="2">
    <location>
        <begin position="198"/>
        <end position="583"/>
    </location>
</feature>
<dbReference type="EMBL" id="FR823389">
    <property type="protein sequence ID" value="CBZ53095.1"/>
    <property type="molecule type" value="Genomic_DNA"/>
</dbReference>
<dbReference type="GO" id="GO:0004347">
    <property type="term" value="F:glucose-6-phosphate isomerase activity"/>
    <property type="evidence" value="ECO:0007669"/>
    <property type="project" value="UniProtKB-EC"/>
</dbReference>
<reference evidence="3" key="2">
    <citation type="submission" date="2011-03" db="EMBL/GenBank/DDBJ databases">
        <title>Comparative genomics and transcriptomics of Neospora caninum and Toxoplasma gondii.</title>
        <authorList>
            <person name="Reid A.J."/>
            <person name="Sohal A."/>
            <person name="Harris D."/>
            <person name="Quail M."/>
            <person name="Sanders M."/>
            <person name="Berriman M."/>
            <person name="Wastling J.M."/>
            <person name="Pain A."/>
        </authorList>
    </citation>
    <scope>NUCLEOTIDE SEQUENCE</scope>
    <source>
        <strain evidence="3">Liverpool</strain>
    </source>
</reference>
<dbReference type="GO" id="GO:0005634">
    <property type="term" value="C:nucleus"/>
    <property type="evidence" value="ECO:0007669"/>
    <property type="project" value="TreeGrafter"/>
</dbReference>
<reference evidence="3" key="1">
    <citation type="submission" date="2011-02" db="EMBL/GenBank/DDBJ databases">
        <authorList>
            <person name="Aslett M."/>
        </authorList>
    </citation>
    <scope>NUCLEOTIDE SEQUENCE</scope>
    <source>
        <strain evidence="3">Liverpool</strain>
    </source>
</reference>
<dbReference type="SUPFAM" id="SSF56112">
    <property type="entry name" value="Protein kinase-like (PK-like)"/>
    <property type="match status" value="1"/>
</dbReference>
<dbReference type="AlphaFoldDB" id="F0VHA1"/>
<dbReference type="Proteomes" id="UP000007494">
    <property type="component" value="Chromosome VIIb"/>
</dbReference>
<dbReference type="Gene3D" id="1.10.510.10">
    <property type="entry name" value="Transferase(Phosphotransferase) domain 1"/>
    <property type="match status" value="2"/>
</dbReference>
<dbReference type="RefSeq" id="XP_003883127.1">
    <property type="nucleotide sequence ID" value="XM_003883078.1"/>
</dbReference>
<dbReference type="EMBL" id="LN714482">
    <property type="protein sequence ID" value="CEL67079.1"/>
    <property type="molecule type" value="Genomic_DNA"/>
</dbReference>
<dbReference type="SMART" id="SM00220">
    <property type="entry name" value="S_TKc"/>
    <property type="match status" value="1"/>
</dbReference>
<evidence type="ECO:0000313" key="5">
    <source>
        <dbReference type="Proteomes" id="UP000007494"/>
    </source>
</evidence>
<dbReference type="PANTHER" id="PTHR44167:SF24">
    <property type="entry name" value="SERINE_THREONINE-PROTEIN KINASE CHK2"/>
    <property type="match status" value="1"/>
</dbReference>
<dbReference type="OMA" id="HDCRGQW"/>
<dbReference type="VEuPathDB" id="ToxoDB:NCLIV_028835"/>
<evidence type="ECO:0000313" key="3">
    <source>
        <dbReference type="EMBL" id="CBZ53095.1"/>
    </source>
</evidence>
<dbReference type="InterPro" id="IPR008271">
    <property type="entry name" value="Ser/Thr_kinase_AS"/>
</dbReference>
<dbReference type="InterPro" id="IPR000719">
    <property type="entry name" value="Prot_kinase_dom"/>
</dbReference>
<evidence type="ECO:0000256" key="1">
    <source>
        <dbReference type="SAM" id="MobiDB-lite"/>
    </source>
</evidence>
<dbReference type="OrthoDB" id="40902at2759"/>
<accession>F0VHA1</accession>
<reference evidence="5" key="3">
    <citation type="journal article" date="2012" name="PLoS Pathog.">
        <title>Comparative genomics of the apicomplexan parasites Toxoplasma gondii and Neospora caninum: Coccidia differing in host range and transmission strategy.</title>
        <authorList>
            <person name="Reid A.J."/>
            <person name="Vermont S.J."/>
            <person name="Cotton J.A."/>
            <person name="Harris D."/>
            <person name="Hill-Cawthorne G.A."/>
            <person name="Konen-Waisman S."/>
            <person name="Latham S.M."/>
            <person name="Mourier T."/>
            <person name="Norton R."/>
            <person name="Quail M.A."/>
            <person name="Sanders M."/>
            <person name="Shanmugam D."/>
            <person name="Sohal A."/>
            <person name="Wasmuth J.D."/>
            <person name="Brunk B."/>
            <person name="Grigg M.E."/>
            <person name="Howard J.C."/>
            <person name="Parkinson J."/>
            <person name="Roos D.S."/>
            <person name="Trees A.J."/>
            <person name="Berriman M."/>
            <person name="Pain A."/>
            <person name="Wastling J.M."/>
        </authorList>
    </citation>
    <scope>NUCLEOTIDE SEQUENCE [LARGE SCALE GENOMIC DNA]</scope>
    <source>
        <strain evidence="5">Liverpool</strain>
    </source>
</reference>